<protein>
    <submittedName>
        <fullName evidence="2">Uncharacterized protein</fullName>
    </submittedName>
</protein>
<organism evidence="2 3">
    <name type="scientific">Ancylostoma ceylanicum</name>
    <dbReference type="NCBI Taxonomy" id="53326"/>
    <lineage>
        <taxon>Eukaryota</taxon>
        <taxon>Metazoa</taxon>
        <taxon>Ecdysozoa</taxon>
        <taxon>Nematoda</taxon>
        <taxon>Chromadorea</taxon>
        <taxon>Rhabditida</taxon>
        <taxon>Rhabditina</taxon>
        <taxon>Rhabditomorpha</taxon>
        <taxon>Strongyloidea</taxon>
        <taxon>Ancylostomatidae</taxon>
        <taxon>Ancylostomatinae</taxon>
        <taxon>Ancylostoma</taxon>
    </lineage>
</organism>
<dbReference type="EMBL" id="JARK01000269">
    <property type="protein sequence ID" value="EYC39200.1"/>
    <property type="molecule type" value="Genomic_DNA"/>
</dbReference>
<evidence type="ECO:0000313" key="2">
    <source>
        <dbReference type="EMBL" id="EYC39200.1"/>
    </source>
</evidence>
<feature type="region of interest" description="Disordered" evidence="1">
    <location>
        <begin position="1"/>
        <end position="103"/>
    </location>
</feature>
<keyword evidence="3" id="KW-1185">Reference proteome</keyword>
<gene>
    <name evidence="2" type="primary">Acey_s0669.g1363</name>
    <name evidence="2" type="ORF">Y032_0669g1363</name>
</gene>
<sequence length="103" mass="11021">MLQHLRDSLERVRKASEGGEPVGLAVPCGPTGRTPPHKLCSTAEVREEEDDGAEVSKKPTSLAEKPDRKAAKPAGIQGSASASKTNKSTESVLRFTKHLNTMQ</sequence>
<proteinExistence type="predicted"/>
<dbReference type="AlphaFoldDB" id="A0A016WHT1"/>
<accession>A0A016WHT1</accession>
<evidence type="ECO:0000256" key="1">
    <source>
        <dbReference type="SAM" id="MobiDB-lite"/>
    </source>
</evidence>
<dbReference type="Proteomes" id="UP000024635">
    <property type="component" value="Unassembled WGS sequence"/>
</dbReference>
<reference evidence="3" key="1">
    <citation type="journal article" date="2015" name="Nat. Genet.">
        <title>The genome and transcriptome of the zoonotic hookworm Ancylostoma ceylanicum identify infection-specific gene families.</title>
        <authorList>
            <person name="Schwarz E.M."/>
            <person name="Hu Y."/>
            <person name="Antoshechkin I."/>
            <person name="Miller M.M."/>
            <person name="Sternberg P.W."/>
            <person name="Aroian R.V."/>
        </authorList>
    </citation>
    <scope>NUCLEOTIDE SEQUENCE</scope>
    <source>
        <strain evidence="3">HY135</strain>
    </source>
</reference>
<evidence type="ECO:0000313" key="3">
    <source>
        <dbReference type="Proteomes" id="UP000024635"/>
    </source>
</evidence>
<feature type="compositionally biased region" description="Basic and acidic residues" evidence="1">
    <location>
        <begin position="1"/>
        <end position="17"/>
    </location>
</feature>
<comment type="caution">
    <text evidence="2">The sequence shown here is derived from an EMBL/GenBank/DDBJ whole genome shotgun (WGS) entry which is preliminary data.</text>
</comment>
<feature type="compositionally biased region" description="Polar residues" evidence="1">
    <location>
        <begin position="78"/>
        <end position="91"/>
    </location>
</feature>
<name>A0A016WHT1_9BILA</name>